<dbReference type="Pfam" id="PF10722">
    <property type="entry name" value="YbjN"/>
    <property type="match status" value="1"/>
</dbReference>
<evidence type="ECO:0000313" key="1">
    <source>
        <dbReference type="EMBL" id="STC90527.1"/>
    </source>
</evidence>
<protein>
    <recommendedName>
        <fullName evidence="3">Lipoprotein</fullName>
    </recommendedName>
</protein>
<dbReference type="InterPro" id="IPR019660">
    <property type="entry name" value="Put_sensory_transdc_reg_YbjN"/>
</dbReference>
<dbReference type="EMBL" id="UFXZ01000001">
    <property type="protein sequence ID" value="STC90527.1"/>
    <property type="molecule type" value="Genomic_DNA"/>
</dbReference>
<sequence>MRFVFPFTLIFCILLTGCRQNLHTPDDNPPVNSNNNIKVIYSIPELREIINSQGYSVEESTDKQIAFRANGHIIQLYKLEDGDLLLSFGFKKNNNISFKEMNEWNKEYRLSRGFIDDEGDPIVETDLMTNGGISKKNITEFIKVFTNVTVPKFIRKYGM</sequence>
<accession>A0A376DLJ4</accession>
<organism evidence="1 2">
    <name type="scientific">Edwardsiella hoshinae</name>
    <dbReference type="NCBI Taxonomy" id="93378"/>
    <lineage>
        <taxon>Bacteria</taxon>
        <taxon>Pseudomonadati</taxon>
        <taxon>Pseudomonadota</taxon>
        <taxon>Gammaproteobacteria</taxon>
        <taxon>Enterobacterales</taxon>
        <taxon>Hafniaceae</taxon>
        <taxon>Edwardsiella</taxon>
    </lineage>
</organism>
<evidence type="ECO:0000313" key="2">
    <source>
        <dbReference type="Proteomes" id="UP000255248"/>
    </source>
</evidence>
<dbReference type="OrthoDB" id="33037at2"/>
<gene>
    <name evidence="1" type="ORF">NCTC12121_02638</name>
</gene>
<dbReference type="Proteomes" id="UP000255248">
    <property type="component" value="Unassembled WGS sequence"/>
</dbReference>
<reference evidence="1 2" key="1">
    <citation type="submission" date="2018-06" db="EMBL/GenBank/DDBJ databases">
        <authorList>
            <consortium name="Pathogen Informatics"/>
            <person name="Doyle S."/>
        </authorList>
    </citation>
    <scope>NUCLEOTIDE SEQUENCE [LARGE SCALE GENOMIC DNA]</scope>
    <source>
        <strain evidence="1 2">NCTC12121</strain>
    </source>
</reference>
<name>A0A376DLJ4_9GAMM</name>
<dbReference type="CDD" id="cd17511">
    <property type="entry name" value="YbjN_AmyR-like"/>
    <property type="match status" value="1"/>
</dbReference>
<dbReference type="PROSITE" id="PS51257">
    <property type="entry name" value="PROKAR_LIPOPROTEIN"/>
    <property type="match status" value="1"/>
</dbReference>
<dbReference type="RefSeq" id="WP_024524946.1">
    <property type="nucleotide sequence ID" value="NZ_CP065626.1"/>
</dbReference>
<dbReference type="AlphaFoldDB" id="A0A376DLJ4"/>
<evidence type="ECO:0008006" key="3">
    <source>
        <dbReference type="Google" id="ProtNLM"/>
    </source>
</evidence>
<proteinExistence type="predicted"/>